<dbReference type="EMBL" id="HG316464">
    <property type="protein sequence ID" value="CDF91339.1"/>
    <property type="molecule type" value="Genomic_DNA"/>
</dbReference>
<keyword evidence="3" id="KW-0963">Cytoplasm</keyword>
<dbReference type="Pfam" id="PF05773">
    <property type="entry name" value="RWD"/>
    <property type="match status" value="1"/>
</dbReference>
<dbReference type="GO" id="GO:0006446">
    <property type="term" value="P:regulation of translational initiation"/>
    <property type="evidence" value="ECO:0007669"/>
    <property type="project" value="TreeGrafter"/>
</dbReference>
<dbReference type="InterPro" id="IPR020568">
    <property type="entry name" value="Ribosomal_Su5_D2-typ_SF"/>
</dbReference>
<dbReference type="PROSITE" id="PS50908">
    <property type="entry name" value="RWD"/>
    <property type="match status" value="1"/>
</dbReference>
<dbReference type="InterPro" id="IPR023582">
    <property type="entry name" value="Impact"/>
</dbReference>
<comment type="similarity">
    <text evidence="2">Belongs to the IMPACT family.</text>
</comment>
<dbReference type="AlphaFoldDB" id="A0A8J2TA54"/>
<sequence length="244" mass="27645">MSDELVALEAIYPELVKRHVEDGSVLWLGVPEREHVQLQVSLGSNYPAVAPSIVDVKGGERWRPALEELLQRVWRENGGEVCLYEFMVGATDVIGEEEDVPAPPILVQQPQQVPLESWYVSEPIYDRGSTFIGYATKTDVEQVALDRLDLLKTDSKVRRGQHVMCAWRMKRVLDSREIVFQDCDDDGETASGSRMLNLMVAMKVWNVMVVVVRWFNGTHIGPDRFRHINAAARDVILKATTDKQ</sequence>
<keyword evidence="5" id="KW-0810">Translation regulation</keyword>
<evidence type="ECO:0000256" key="3">
    <source>
        <dbReference type="ARBA" id="ARBA00022490"/>
    </source>
</evidence>
<comment type="subcellular location">
    <subcellularLocation>
        <location evidence="1">Cytoplasm</location>
    </subcellularLocation>
</comment>
<keyword evidence="9" id="KW-1185">Reference proteome</keyword>
<accession>A0A8J2TA54</accession>
<dbReference type="PANTHER" id="PTHR16301:SF25">
    <property type="entry name" value="PROTEIN IMPACT"/>
    <property type="match status" value="1"/>
</dbReference>
<reference evidence="9" key="1">
    <citation type="journal article" date="2013" name="Genome Announc.">
        <title>Genome sequence of the food spoilage yeast Zygosaccharomyces bailii CLIB 213(T).</title>
        <authorList>
            <person name="Galeote V."/>
            <person name="Bigey F."/>
            <person name="Devillers H."/>
            <person name="Neuveglise C."/>
            <person name="Dequin S."/>
        </authorList>
    </citation>
    <scope>NUCLEOTIDE SEQUENCE [LARGE SCALE GENOMIC DNA]</scope>
    <source>
        <strain evidence="9">CLIB 213 / ATCC 58445 / CBS 680 / CCRC 21525 / NBRC 1098 / NCYC 1416 / NRRL Y-2227</strain>
    </source>
</reference>
<dbReference type="Pfam" id="PF01205">
    <property type="entry name" value="Impact_N"/>
    <property type="match status" value="1"/>
</dbReference>
<name>A0A8J2TA54_ZYGB2</name>
<evidence type="ECO:0000259" key="7">
    <source>
        <dbReference type="PROSITE" id="PS50908"/>
    </source>
</evidence>
<organism evidence="8 9">
    <name type="scientific">Zygosaccharomyces bailii (strain CLIB 213 / ATCC 58445 / CBS 680 / BCRC 21525 / NBRC 1098 / NCYC 1416 / NRRL Y-2227)</name>
    <dbReference type="NCBI Taxonomy" id="1333698"/>
    <lineage>
        <taxon>Eukaryota</taxon>
        <taxon>Fungi</taxon>
        <taxon>Dikarya</taxon>
        <taxon>Ascomycota</taxon>
        <taxon>Saccharomycotina</taxon>
        <taxon>Saccharomycetes</taxon>
        <taxon>Saccharomycetales</taxon>
        <taxon>Saccharomycetaceae</taxon>
        <taxon>Zygosaccharomyces</taxon>
    </lineage>
</organism>
<evidence type="ECO:0000256" key="5">
    <source>
        <dbReference type="ARBA" id="ARBA00022845"/>
    </source>
</evidence>
<dbReference type="GO" id="GO:0140469">
    <property type="term" value="P:GCN2-mediated signaling"/>
    <property type="evidence" value="ECO:0007669"/>
    <property type="project" value="TreeGrafter"/>
</dbReference>
<evidence type="ECO:0000313" key="8">
    <source>
        <dbReference type="EMBL" id="CDF91339.1"/>
    </source>
</evidence>
<evidence type="ECO:0000256" key="6">
    <source>
        <dbReference type="ARBA" id="ARBA00023016"/>
    </source>
</evidence>
<evidence type="ECO:0000256" key="1">
    <source>
        <dbReference type="ARBA" id="ARBA00004496"/>
    </source>
</evidence>
<dbReference type="GO" id="GO:0005737">
    <property type="term" value="C:cytoplasm"/>
    <property type="evidence" value="ECO:0007669"/>
    <property type="project" value="UniProtKB-SubCell"/>
</dbReference>
<dbReference type="SUPFAM" id="SSF54495">
    <property type="entry name" value="UBC-like"/>
    <property type="match status" value="1"/>
</dbReference>
<dbReference type="PANTHER" id="PTHR16301">
    <property type="entry name" value="IMPACT-RELATED"/>
    <property type="match status" value="1"/>
</dbReference>
<dbReference type="OrthoDB" id="69641at2759"/>
<dbReference type="InterPro" id="IPR016135">
    <property type="entry name" value="UBQ-conjugating_enzyme/RWD"/>
</dbReference>
<dbReference type="SUPFAM" id="SSF54211">
    <property type="entry name" value="Ribosomal protein S5 domain 2-like"/>
    <property type="match status" value="1"/>
</dbReference>
<dbReference type="InterPro" id="IPR036956">
    <property type="entry name" value="Impact_N_sf"/>
</dbReference>
<dbReference type="Gene3D" id="3.30.230.30">
    <property type="entry name" value="Impact, N-terminal domain"/>
    <property type="match status" value="1"/>
</dbReference>
<feature type="domain" description="RWD" evidence="7">
    <location>
        <begin position="3"/>
        <end position="97"/>
    </location>
</feature>
<protein>
    <submittedName>
        <fullName evidence="8">ZYBA0S11-00584g1_1</fullName>
    </submittedName>
</protein>
<keyword evidence="6" id="KW-0346">Stress response</keyword>
<dbReference type="InterPro" id="IPR001498">
    <property type="entry name" value="Impact_N"/>
</dbReference>
<dbReference type="InterPro" id="IPR006575">
    <property type="entry name" value="RWD_dom"/>
</dbReference>
<evidence type="ECO:0000313" key="9">
    <source>
        <dbReference type="Proteomes" id="UP000019375"/>
    </source>
</evidence>
<dbReference type="Proteomes" id="UP000019375">
    <property type="component" value="Unassembled WGS sequence"/>
</dbReference>
<keyword evidence="4" id="KW-0678">Repressor</keyword>
<dbReference type="Gene3D" id="3.10.110.10">
    <property type="entry name" value="Ubiquitin Conjugating Enzyme"/>
    <property type="match status" value="1"/>
</dbReference>
<gene>
    <name evidence="8" type="ORF">BN860_00584g</name>
</gene>
<dbReference type="SMART" id="SM00591">
    <property type="entry name" value="RWD"/>
    <property type="match status" value="1"/>
</dbReference>
<dbReference type="CDD" id="cd23822">
    <property type="entry name" value="RWD_ScYIH1-like"/>
    <property type="match status" value="1"/>
</dbReference>
<evidence type="ECO:0000256" key="4">
    <source>
        <dbReference type="ARBA" id="ARBA00022491"/>
    </source>
</evidence>
<proteinExistence type="inferred from homology"/>
<evidence type="ECO:0000256" key="2">
    <source>
        <dbReference type="ARBA" id="ARBA00007665"/>
    </source>
</evidence>